<sequence>MTQPHRRLVHPDFRAPPAPAREEPYMEGHNIWVANHPGSLLAFPWLTWPST</sequence>
<dbReference type="EMBL" id="JAOB01000073">
    <property type="protein sequence ID" value="EUA19160.1"/>
    <property type="molecule type" value="Genomic_DNA"/>
</dbReference>
<organism evidence="2">
    <name type="scientific">Mycobacterium xenopi 4042</name>
    <dbReference type="NCBI Taxonomy" id="1299334"/>
    <lineage>
        <taxon>Bacteria</taxon>
        <taxon>Bacillati</taxon>
        <taxon>Actinomycetota</taxon>
        <taxon>Actinomycetes</taxon>
        <taxon>Mycobacteriales</taxon>
        <taxon>Mycobacteriaceae</taxon>
        <taxon>Mycobacterium</taxon>
    </lineage>
</organism>
<name>X7ZKQ2_MYCXE</name>
<accession>X7ZKQ2</accession>
<reference evidence="2" key="1">
    <citation type="submission" date="2014-01" db="EMBL/GenBank/DDBJ databases">
        <authorList>
            <person name="Brown-Elliot B."/>
            <person name="Wallace R."/>
            <person name="Lenaerts A."/>
            <person name="Ordway D."/>
            <person name="DeGroote M.A."/>
            <person name="Parker T."/>
            <person name="Sizemore C."/>
            <person name="Tallon L.J."/>
            <person name="Sadzewicz L.K."/>
            <person name="Sengamalay N."/>
            <person name="Fraser C.M."/>
            <person name="Hine E."/>
            <person name="Shefchek K.A."/>
            <person name="Das S.P."/>
            <person name="Tettelin H."/>
        </authorList>
    </citation>
    <scope>NUCLEOTIDE SEQUENCE [LARGE SCALE GENOMIC DNA]</scope>
    <source>
        <strain evidence="2">4042</strain>
    </source>
</reference>
<protein>
    <submittedName>
        <fullName evidence="2">Uncharacterized protein</fullName>
    </submittedName>
</protein>
<feature type="region of interest" description="Disordered" evidence="1">
    <location>
        <begin position="1"/>
        <end position="20"/>
    </location>
</feature>
<gene>
    <name evidence="2" type="ORF">I553_10315</name>
</gene>
<evidence type="ECO:0000313" key="2">
    <source>
        <dbReference type="EMBL" id="EUA19160.1"/>
    </source>
</evidence>
<evidence type="ECO:0000256" key="1">
    <source>
        <dbReference type="SAM" id="MobiDB-lite"/>
    </source>
</evidence>
<comment type="caution">
    <text evidence="2">The sequence shown here is derived from an EMBL/GenBank/DDBJ whole genome shotgun (WGS) entry which is preliminary data.</text>
</comment>
<proteinExistence type="predicted"/>
<dbReference type="AlphaFoldDB" id="X7ZKQ2"/>